<evidence type="ECO:0000313" key="1">
    <source>
        <dbReference type="EMBL" id="CAG9933179.1"/>
    </source>
</evidence>
<gene>
    <name evidence="1" type="ORF">NTG6680_1930</name>
</gene>
<name>A0ABN8ANF2_9PROT</name>
<reference evidence="1 2" key="1">
    <citation type="submission" date="2021-10" db="EMBL/GenBank/DDBJ databases">
        <authorList>
            <person name="Koch H."/>
        </authorList>
    </citation>
    <scope>NUCLEOTIDE SEQUENCE [LARGE SCALE GENOMIC DNA]</scope>
    <source>
        <strain evidence="1">6680</strain>
    </source>
</reference>
<proteinExistence type="predicted"/>
<accession>A0ABN8ANF2</accession>
<dbReference type="Proteomes" id="UP000839052">
    <property type="component" value="Chromosome"/>
</dbReference>
<keyword evidence="2" id="KW-1185">Reference proteome</keyword>
<sequence>MSIESMLKAMVHEIRVLGGAEAQIDAYLTDWTMATEDSANSLPCPSCNLIGELKQLNHLDDTDGVSKVRCTYCRKFFRFGNTM</sequence>
<evidence type="ECO:0008006" key="3">
    <source>
        <dbReference type="Google" id="ProtNLM"/>
    </source>
</evidence>
<organism evidence="1 2">
    <name type="scientific">Candidatus Nitrotoga arctica</name>
    <dbReference type="NCBI Taxonomy" id="453162"/>
    <lineage>
        <taxon>Bacteria</taxon>
        <taxon>Pseudomonadati</taxon>
        <taxon>Pseudomonadota</taxon>
        <taxon>Betaproteobacteria</taxon>
        <taxon>Nitrosomonadales</taxon>
        <taxon>Gallionellaceae</taxon>
        <taxon>Candidatus Nitrotoga</taxon>
    </lineage>
</organism>
<protein>
    <recommendedName>
        <fullName evidence="3">MJ0042 family finger-like domain-containing protein</fullName>
    </recommendedName>
</protein>
<evidence type="ECO:0000313" key="2">
    <source>
        <dbReference type="Proteomes" id="UP000839052"/>
    </source>
</evidence>
<dbReference type="EMBL" id="OU912926">
    <property type="protein sequence ID" value="CAG9933179.1"/>
    <property type="molecule type" value="Genomic_DNA"/>
</dbReference>